<evidence type="ECO:0000256" key="2">
    <source>
        <dbReference type="ARBA" id="ARBA00022475"/>
    </source>
</evidence>
<reference evidence="11" key="1">
    <citation type="submission" date="2016-10" db="EMBL/GenBank/DDBJ databases">
        <authorList>
            <person name="de Groot N.N."/>
        </authorList>
    </citation>
    <scope>NUCLEOTIDE SEQUENCE [LARGE SCALE GENOMIC DNA]</scope>
    <source>
        <strain evidence="11">DSM 17908</strain>
    </source>
</reference>
<protein>
    <recommendedName>
        <fullName evidence="8">Vitamin B12 import ATP-binding protein BtuD</fullName>
        <ecNumber evidence="8">7.6.2.8</ecNumber>
    </recommendedName>
    <alternativeName>
        <fullName evidence="8">Vitamin B12-transporting ATPase</fullName>
    </alternativeName>
</protein>
<keyword evidence="4 8" id="KW-0547">Nucleotide-binding</keyword>
<dbReference type="InterPro" id="IPR003439">
    <property type="entry name" value="ABC_transporter-like_ATP-bd"/>
</dbReference>
<keyword evidence="13" id="KW-1185">Reference proteome</keyword>
<evidence type="ECO:0000256" key="4">
    <source>
        <dbReference type="ARBA" id="ARBA00022741"/>
    </source>
</evidence>
<dbReference type="GO" id="GO:0016887">
    <property type="term" value="F:ATP hydrolysis activity"/>
    <property type="evidence" value="ECO:0007669"/>
    <property type="project" value="InterPro"/>
</dbReference>
<comment type="catalytic activity">
    <reaction evidence="8">
        <text>an R-cob(III)alamin(out) + ATP + H2O = an R-cob(III)alamin(in) + ADP + phosphate + H(+)</text>
        <dbReference type="Rhea" id="RHEA:17873"/>
        <dbReference type="ChEBI" id="CHEBI:15377"/>
        <dbReference type="ChEBI" id="CHEBI:15378"/>
        <dbReference type="ChEBI" id="CHEBI:30616"/>
        <dbReference type="ChEBI" id="CHEBI:43474"/>
        <dbReference type="ChEBI" id="CHEBI:140785"/>
        <dbReference type="ChEBI" id="CHEBI:456216"/>
        <dbReference type="EC" id="7.6.2.8"/>
    </reaction>
</comment>
<evidence type="ECO:0000259" key="9">
    <source>
        <dbReference type="PROSITE" id="PS50893"/>
    </source>
</evidence>
<dbReference type="PROSITE" id="PS00211">
    <property type="entry name" value="ABC_TRANSPORTER_1"/>
    <property type="match status" value="1"/>
</dbReference>
<evidence type="ECO:0000313" key="12">
    <source>
        <dbReference type="Proteomes" id="UP000198919"/>
    </source>
</evidence>
<keyword evidence="3" id="KW-0997">Cell inner membrane</keyword>
<evidence type="ECO:0000256" key="8">
    <source>
        <dbReference type="HAMAP-Rule" id="MF_01005"/>
    </source>
</evidence>
<accession>A0A1I3NE33</accession>
<evidence type="ECO:0000256" key="5">
    <source>
        <dbReference type="ARBA" id="ARBA00022840"/>
    </source>
</evidence>
<proteinExistence type="inferred from homology"/>
<evidence type="ECO:0000313" key="10">
    <source>
        <dbReference type="EMBL" id="PHM45706.1"/>
    </source>
</evidence>
<feature type="domain" description="ABC transporter" evidence="9">
    <location>
        <begin position="1"/>
        <end position="238"/>
    </location>
</feature>
<reference evidence="12" key="2">
    <citation type="submission" date="2016-10" db="EMBL/GenBank/DDBJ databases">
        <authorList>
            <person name="Varghese N."/>
            <person name="Submissions S."/>
        </authorList>
    </citation>
    <scope>NUCLEOTIDE SEQUENCE [LARGE SCALE GENOMIC DNA]</scope>
    <source>
        <strain evidence="12">DSM 17908</strain>
    </source>
</reference>
<dbReference type="EMBL" id="FORG01000005">
    <property type="protein sequence ID" value="SFJ07419.1"/>
    <property type="molecule type" value="Genomic_DNA"/>
</dbReference>
<dbReference type="FunFam" id="3.40.50.300:FF:000462">
    <property type="entry name" value="Vitamin B12 import ATP-binding protein BtuD"/>
    <property type="match status" value="1"/>
</dbReference>
<name>A0A1I3NE33_9GAMM</name>
<dbReference type="GO" id="GO:0005524">
    <property type="term" value="F:ATP binding"/>
    <property type="evidence" value="ECO:0007669"/>
    <property type="project" value="UniProtKB-KW"/>
</dbReference>
<dbReference type="InterPro" id="IPR023693">
    <property type="entry name" value="ABC_transptr_BtuD"/>
</dbReference>
<dbReference type="InterPro" id="IPR050153">
    <property type="entry name" value="Metal_Ion_Import_ABC"/>
</dbReference>
<gene>
    <name evidence="8" type="primary">btuD</name>
    <name evidence="11" type="ORF">SAMN05421680_105169</name>
    <name evidence="10" type="ORF">Xmau_00091</name>
</gene>
<dbReference type="InterPro" id="IPR017871">
    <property type="entry name" value="ABC_transporter-like_CS"/>
</dbReference>
<dbReference type="GO" id="GO:0005886">
    <property type="term" value="C:plasma membrane"/>
    <property type="evidence" value="ECO:0007669"/>
    <property type="project" value="UniProtKB-SubCell"/>
</dbReference>
<dbReference type="Gene3D" id="3.40.50.300">
    <property type="entry name" value="P-loop containing nucleotide triphosphate hydrolases"/>
    <property type="match status" value="1"/>
</dbReference>
<comment type="similarity">
    <text evidence="8">Belongs to the ABC transporter superfamily. Vitamin B12 importer (TC 3.A.1.13.1) family.</text>
</comment>
<dbReference type="OrthoDB" id="5292475at2"/>
<dbReference type="EMBL" id="NITY01000001">
    <property type="protein sequence ID" value="PHM45706.1"/>
    <property type="molecule type" value="Genomic_DNA"/>
</dbReference>
<dbReference type="Proteomes" id="UP000224607">
    <property type="component" value="Unassembled WGS sequence"/>
</dbReference>
<reference evidence="10 13" key="3">
    <citation type="journal article" date="2017" name="Nat. Microbiol.">
        <title>Natural product diversity associated with the nematode symbionts Photorhabdus and Xenorhabdus.</title>
        <authorList>
            <person name="Tobias N.J."/>
            <person name="Wolff H."/>
            <person name="Djahanschiri B."/>
            <person name="Grundmann F."/>
            <person name="Kronenwerth M."/>
            <person name="Shi Y.M."/>
            <person name="Simonyi S."/>
            <person name="Grun P."/>
            <person name="Shapiro-Ilan D."/>
            <person name="Pidot S.J."/>
            <person name="Stinear T.P."/>
            <person name="Ebersberger I."/>
            <person name="Bode H.B."/>
        </authorList>
    </citation>
    <scope>NUCLEOTIDE SEQUENCE [LARGE SCALE GENOMIC DNA]</scope>
    <source>
        <strain evidence="10 13">DSM 17908</strain>
    </source>
</reference>
<comment type="subcellular location">
    <subcellularLocation>
        <location evidence="8">Cell membrane</location>
        <topology evidence="8">Peripheral membrane protein</topology>
    </subcellularLocation>
</comment>
<dbReference type="EC" id="7.6.2.8" evidence="8"/>
<evidence type="ECO:0000313" key="11">
    <source>
        <dbReference type="EMBL" id="SFJ07419.1"/>
    </source>
</evidence>
<dbReference type="SUPFAM" id="SSF52540">
    <property type="entry name" value="P-loop containing nucleoside triphosphate hydrolases"/>
    <property type="match status" value="1"/>
</dbReference>
<dbReference type="PANTHER" id="PTHR42734:SF18">
    <property type="entry name" value="VITAMIN B12 IMPORT ATP-BINDING PROTEIN BTUD"/>
    <property type="match status" value="1"/>
</dbReference>
<keyword evidence="5 8" id="KW-0067">ATP-binding</keyword>
<dbReference type="GO" id="GO:0015420">
    <property type="term" value="F:ABC-type vitamin B12 transporter activity"/>
    <property type="evidence" value="ECO:0007669"/>
    <property type="project" value="UniProtKB-UniRule"/>
</dbReference>
<dbReference type="STRING" id="351675.SAMN05421680_105169"/>
<keyword evidence="7 8" id="KW-0472">Membrane</keyword>
<dbReference type="RefSeq" id="WP_092509361.1">
    <property type="nucleotide sequence ID" value="NZ_CAWNQB010000001.1"/>
</dbReference>
<evidence type="ECO:0000256" key="7">
    <source>
        <dbReference type="ARBA" id="ARBA00023136"/>
    </source>
</evidence>
<dbReference type="Proteomes" id="UP000198919">
    <property type="component" value="Unassembled WGS sequence"/>
</dbReference>
<organism evidence="11 12">
    <name type="scientific">Xenorhabdus mauleonii</name>
    <dbReference type="NCBI Taxonomy" id="351675"/>
    <lineage>
        <taxon>Bacteria</taxon>
        <taxon>Pseudomonadati</taxon>
        <taxon>Pseudomonadota</taxon>
        <taxon>Gammaproteobacteria</taxon>
        <taxon>Enterobacterales</taxon>
        <taxon>Morganellaceae</taxon>
        <taxon>Xenorhabdus</taxon>
    </lineage>
</organism>
<dbReference type="PANTHER" id="PTHR42734">
    <property type="entry name" value="METAL TRANSPORT SYSTEM ATP-BINDING PROTEIN TM_0124-RELATED"/>
    <property type="match status" value="1"/>
</dbReference>
<dbReference type="AlphaFoldDB" id="A0A1I3NE33"/>
<evidence type="ECO:0000256" key="3">
    <source>
        <dbReference type="ARBA" id="ARBA00022519"/>
    </source>
</evidence>
<comment type="function">
    <text evidence="8">Part of the ABC transporter complex BtuCDF involved in vitamin B12 import. Responsible for energy coupling to the transport system.</text>
</comment>
<evidence type="ECO:0000256" key="6">
    <source>
        <dbReference type="ARBA" id="ARBA00022967"/>
    </source>
</evidence>
<dbReference type="Pfam" id="PF00005">
    <property type="entry name" value="ABC_tran"/>
    <property type="match status" value="1"/>
</dbReference>
<keyword evidence="2 8" id="KW-1003">Cell membrane</keyword>
<evidence type="ECO:0000313" key="13">
    <source>
        <dbReference type="Proteomes" id="UP000224607"/>
    </source>
</evidence>
<sequence>MADQPIVVLDNVTVGNRLNSLSASVMAGEQTHLVGLNGSGKSTLLSAIAGVLPYHGNIYLHGKELTDYRQHELAQYRSWLSQSASIPAMPVFQYLDMFRPQLSPLKQSEQVLHDLCQQMKLVSLLSSPIGQLSGGEWQRVRLAGTFFQVWPELNPNGRLLLLDEPTNNLDITQQAILDELIKAFCSLGGSVLLSSHNLDHTYEQAAGVWLLSHGKLLASGVPQNVMTEQNLSEIFEVSIRHLKNTRYKLWRINHR</sequence>
<comment type="caution">
    <text evidence="8">Lacks conserved residue(s) required for the propagation of feature annotation.</text>
</comment>
<dbReference type="InterPro" id="IPR027417">
    <property type="entry name" value="P-loop_NTPase"/>
</dbReference>
<dbReference type="PROSITE" id="PS50893">
    <property type="entry name" value="ABC_TRANSPORTER_2"/>
    <property type="match status" value="1"/>
</dbReference>
<dbReference type="InterPro" id="IPR003593">
    <property type="entry name" value="AAA+_ATPase"/>
</dbReference>
<dbReference type="HAMAP" id="MF_01005">
    <property type="entry name" value="BtuD"/>
    <property type="match status" value="1"/>
</dbReference>
<keyword evidence="1 8" id="KW-0813">Transport</keyword>
<evidence type="ECO:0000256" key="1">
    <source>
        <dbReference type="ARBA" id="ARBA00022448"/>
    </source>
</evidence>
<dbReference type="SMART" id="SM00382">
    <property type="entry name" value="AAA"/>
    <property type="match status" value="1"/>
</dbReference>
<comment type="subunit">
    <text evidence="8">The complex is composed of two ATP-binding proteins (BtuD), two transmembrane proteins (BtuC) and a solute-binding protein (BtuF).</text>
</comment>
<keyword evidence="6 8" id="KW-1278">Translocase</keyword>
<dbReference type="NCBIfam" id="NF002981">
    <property type="entry name" value="PRK03695.1"/>
    <property type="match status" value="1"/>
</dbReference>